<dbReference type="EMBL" id="MCAQ01000002">
    <property type="protein sequence ID" value="RKF41057.1"/>
    <property type="molecule type" value="Genomic_DNA"/>
</dbReference>
<sequence>MISVALLPMENEIKSTKIKYGYILATYLSFDDQKYKDSVQNKKLNDEYYRYYDFFSMAFIWTFIIIFRN</sequence>
<reference evidence="2 3" key="1">
    <citation type="submission" date="2016-07" db="EMBL/GenBank/DDBJ databases">
        <title>Genome analysis of Sphingobacterium siyangense T12B17.</title>
        <authorList>
            <person name="Xu D."/>
            <person name="Su Y."/>
            <person name="Zheng S."/>
        </authorList>
    </citation>
    <scope>NUCLEOTIDE SEQUENCE [LARGE SCALE GENOMIC DNA]</scope>
    <source>
        <strain evidence="2 3">T12B17</strain>
    </source>
</reference>
<dbReference type="AlphaFoldDB" id="A0A420G791"/>
<organism evidence="2 3">
    <name type="scientific">Sphingobacterium siyangense</name>
    <dbReference type="NCBI Taxonomy" id="459529"/>
    <lineage>
        <taxon>Bacteria</taxon>
        <taxon>Pseudomonadati</taxon>
        <taxon>Bacteroidota</taxon>
        <taxon>Sphingobacteriia</taxon>
        <taxon>Sphingobacteriales</taxon>
        <taxon>Sphingobacteriaceae</taxon>
        <taxon>Sphingobacterium</taxon>
    </lineage>
</organism>
<accession>A0A420G791</accession>
<comment type="caution">
    <text evidence="2">The sequence shown here is derived from an EMBL/GenBank/DDBJ whole genome shotgun (WGS) entry which is preliminary data.</text>
</comment>
<evidence type="ECO:0000313" key="3">
    <source>
        <dbReference type="Proteomes" id="UP000286402"/>
    </source>
</evidence>
<name>A0A420G791_9SPHI</name>
<keyword evidence="1" id="KW-1133">Transmembrane helix</keyword>
<evidence type="ECO:0000256" key="1">
    <source>
        <dbReference type="SAM" id="Phobius"/>
    </source>
</evidence>
<keyword evidence="3" id="KW-1185">Reference proteome</keyword>
<evidence type="ECO:0000313" key="2">
    <source>
        <dbReference type="EMBL" id="RKF41057.1"/>
    </source>
</evidence>
<feature type="transmembrane region" description="Helical" evidence="1">
    <location>
        <begin position="48"/>
        <end position="67"/>
    </location>
</feature>
<keyword evidence="1" id="KW-0812">Transmembrane</keyword>
<proteinExistence type="predicted"/>
<gene>
    <name evidence="2" type="ORF">BCY89_21815</name>
</gene>
<protein>
    <submittedName>
        <fullName evidence="2">Uncharacterized protein</fullName>
    </submittedName>
</protein>
<keyword evidence="1" id="KW-0472">Membrane</keyword>
<dbReference type="Proteomes" id="UP000286402">
    <property type="component" value="Unassembled WGS sequence"/>
</dbReference>